<feature type="domain" description="Flavodoxin-like fold" evidence="3">
    <location>
        <begin position="1"/>
        <end position="133"/>
    </location>
</feature>
<dbReference type="OrthoDB" id="9805976at2"/>
<dbReference type="GeneID" id="78287389"/>
<organism evidence="4 5">
    <name type="scientific">Thomasclavelia cocleata</name>
    <dbReference type="NCBI Taxonomy" id="69824"/>
    <lineage>
        <taxon>Bacteria</taxon>
        <taxon>Bacillati</taxon>
        <taxon>Bacillota</taxon>
        <taxon>Erysipelotrichia</taxon>
        <taxon>Erysipelotrichales</taxon>
        <taxon>Coprobacillaceae</taxon>
        <taxon>Thomasclavelia</taxon>
    </lineage>
</organism>
<comment type="similarity">
    <text evidence="1">Belongs to the NAD(P)H dehydrogenase (quinone) family.</text>
</comment>
<dbReference type="SUPFAM" id="SSF52218">
    <property type="entry name" value="Flavoproteins"/>
    <property type="match status" value="1"/>
</dbReference>
<dbReference type="GO" id="GO:0003955">
    <property type="term" value="F:NAD(P)H dehydrogenase (quinone) activity"/>
    <property type="evidence" value="ECO:0007669"/>
    <property type="project" value="TreeGrafter"/>
</dbReference>
<dbReference type="GO" id="GO:0005829">
    <property type="term" value="C:cytosol"/>
    <property type="evidence" value="ECO:0007669"/>
    <property type="project" value="TreeGrafter"/>
</dbReference>
<dbReference type="InterPro" id="IPR051545">
    <property type="entry name" value="NAD(P)H_dehydrogenase_qn"/>
</dbReference>
<dbReference type="Pfam" id="PF02525">
    <property type="entry name" value="Flavodoxin_2"/>
    <property type="match status" value="1"/>
</dbReference>
<keyword evidence="2" id="KW-0560">Oxidoreductase</keyword>
<evidence type="ECO:0000259" key="3">
    <source>
        <dbReference type="Pfam" id="PF02525"/>
    </source>
</evidence>
<gene>
    <name evidence="4" type="ORF">SAMN04489758_10283</name>
</gene>
<dbReference type="InterPro" id="IPR003680">
    <property type="entry name" value="Flavodoxin_fold"/>
</dbReference>
<dbReference type="RefSeq" id="WP_092351884.1">
    <property type="nucleotide sequence ID" value="NZ_CAOVBR010000003.1"/>
</dbReference>
<reference evidence="5" key="1">
    <citation type="submission" date="2016-10" db="EMBL/GenBank/DDBJ databases">
        <authorList>
            <person name="Varghese N."/>
            <person name="Submissions S."/>
        </authorList>
    </citation>
    <scope>NUCLEOTIDE SEQUENCE [LARGE SCALE GENOMIC DNA]</scope>
    <source>
        <strain evidence="5">DSM 1551</strain>
    </source>
</reference>
<evidence type="ECO:0000313" key="4">
    <source>
        <dbReference type="EMBL" id="SET14533.1"/>
    </source>
</evidence>
<evidence type="ECO:0000256" key="2">
    <source>
        <dbReference type="ARBA" id="ARBA00023002"/>
    </source>
</evidence>
<dbReference type="Proteomes" id="UP000198558">
    <property type="component" value="Unassembled WGS sequence"/>
</dbReference>
<dbReference type="PANTHER" id="PTHR10204">
    <property type="entry name" value="NAD P H OXIDOREDUCTASE-RELATED"/>
    <property type="match status" value="1"/>
</dbReference>
<proteinExistence type="inferred from homology"/>
<dbReference type="PANTHER" id="PTHR10204:SF34">
    <property type="entry name" value="NAD(P)H DEHYDROGENASE [QUINONE] 1 ISOFORM 1"/>
    <property type="match status" value="1"/>
</dbReference>
<evidence type="ECO:0000313" key="5">
    <source>
        <dbReference type="Proteomes" id="UP000198558"/>
    </source>
</evidence>
<name>A0A1I0C500_9FIRM</name>
<dbReference type="AlphaFoldDB" id="A0A1I0C500"/>
<sequence length="194" mass="23145">MKVLIIYCHPCDDSFTANMKDEFIKGLNDSNHEYHVLDLYNLEFNETFSEKEYLREAFYNDNLEIPEDIKQHQNLINKSDALVFIYPVFWTEAPSKLVGWFQRVWTYGFAYGKKAEMKQLYKVLMLVTMGGDLNETIRRQQVEAMKVVMLGDRIGKRAKMKEMIVFDRMSRDYPERENNYNNNLKRAYQIGKDF</sequence>
<accession>A0A1I0C500</accession>
<keyword evidence="5" id="KW-1185">Reference proteome</keyword>
<dbReference type="EMBL" id="FOIN01000002">
    <property type="protein sequence ID" value="SET14533.1"/>
    <property type="molecule type" value="Genomic_DNA"/>
</dbReference>
<dbReference type="Gene3D" id="3.40.50.360">
    <property type="match status" value="1"/>
</dbReference>
<protein>
    <submittedName>
        <fullName evidence="4">NAD(P)H dehydrogenase (Quinone)</fullName>
    </submittedName>
</protein>
<dbReference type="InterPro" id="IPR029039">
    <property type="entry name" value="Flavoprotein-like_sf"/>
</dbReference>
<evidence type="ECO:0000256" key="1">
    <source>
        <dbReference type="ARBA" id="ARBA00006252"/>
    </source>
</evidence>